<accession>A0A915ITH4</accession>
<proteinExistence type="predicted"/>
<organism evidence="2 3">
    <name type="scientific">Romanomermis culicivorax</name>
    <name type="common">Nematode worm</name>
    <dbReference type="NCBI Taxonomy" id="13658"/>
    <lineage>
        <taxon>Eukaryota</taxon>
        <taxon>Metazoa</taxon>
        <taxon>Ecdysozoa</taxon>
        <taxon>Nematoda</taxon>
        <taxon>Enoplea</taxon>
        <taxon>Dorylaimia</taxon>
        <taxon>Mermithida</taxon>
        <taxon>Mermithoidea</taxon>
        <taxon>Mermithidae</taxon>
        <taxon>Romanomermis</taxon>
    </lineage>
</organism>
<feature type="region of interest" description="Disordered" evidence="1">
    <location>
        <begin position="1"/>
        <end position="29"/>
    </location>
</feature>
<reference evidence="3" key="1">
    <citation type="submission" date="2022-11" db="UniProtKB">
        <authorList>
            <consortium name="WormBaseParasite"/>
        </authorList>
    </citation>
    <scope>IDENTIFICATION</scope>
</reference>
<evidence type="ECO:0000313" key="3">
    <source>
        <dbReference type="WBParaSite" id="nRc.2.0.1.t17343-RA"/>
    </source>
</evidence>
<evidence type="ECO:0000313" key="2">
    <source>
        <dbReference type="Proteomes" id="UP000887565"/>
    </source>
</evidence>
<keyword evidence="2" id="KW-1185">Reference proteome</keyword>
<dbReference type="Proteomes" id="UP000887565">
    <property type="component" value="Unplaced"/>
</dbReference>
<dbReference type="AlphaFoldDB" id="A0A915ITH4"/>
<sequence length="29" mass="3429">MLRKISESEKKEEKEEHQATPKKETASKK</sequence>
<protein>
    <submittedName>
        <fullName evidence="3">Uncharacterized protein</fullName>
    </submittedName>
</protein>
<name>A0A915ITH4_ROMCU</name>
<dbReference type="WBParaSite" id="nRc.2.0.1.t17343-RA">
    <property type="protein sequence ID" value="nRc.2.0.1.t17343-RA"/>
    <property type="gene ID" value="nRc.2.0.1.g17343"/>
</dbReference>
<evidence type="ECO:0000256" key="1">
    <source>
        <dbReference type="SAM" id="MobiDB-lite"/>
    </source>
</evidence>